<comment type="caution">
    <text evidence="1">The sequence shown here is derived from an EMBL/GenBank/DDBJ whole genome shotgun (WGS) entry which is preliminary data.</text>
</comment>
<dbReference type="EMBL" id="WIXE01025836">
    <property type="protein sequence ID" value="KAK5964422.1"/>
    <property type="molecule type" value="Genomic_DNA"/>
</dbReference>
<dbReference type="Proteomes" id="UP001331761">
    <property type="component" value="Unassembled WGS sequence"/>
</dbReference>
<proteinExistence type="predicted"/>
<reference evidence="1 2" key="1">
    <citation type="submission" date="2019-10" db="EMBL/GenBank/DDBJ databases">
        <title>Assembly and Annotation for the nematode Trichostrongylus colubriformis.</title>
        <authorList>
            <person name="Martin J."/>
        </authorList>
    </citation>
    <scope>NUCLEOTIDE SEQUENCE [LARGE SCALE GENOMIC DNA]</scope>
    <source>
        <strain evidence="1">G859</strain>
        <tissue evidence="1">Whole worm</tissue>
    </source>
</reference>
<organism evidence="1 2">
    <name type="scientific">Trichostrongylus colubriformis</name>
    <name type="common">Black scour worm</name>
    <dbReference type="NCBI Taxonomy" id="6319"/>
    <lineage>
        <taxon>Eukaryota</taxon>
        <taxon>Metazoa</taxon>
        <taxon>Ecdysozoa</taxon>
        <taxon>Nematoda</taxon>
        <taxon>Chromadorea</taxon>
        <taxon>Rhabditida</taxon>
        <taxon>Rhabditina</taxon>
        <taxon>Rhabditomorpha</taxon>
        <taxon>Strongyloidea</taxon>
        <taxon>Trichostrongylidae</taxon>
        <taxon>Trichostrongylus</taxon>
    </lineage>
</organism>
<dbReference type="AlphaFoldDB" id="A0AAN8EYQ2"/>
<sequence length="19" mass="2189">MISVNPIIFSLPEDLIMKQ</sequence>
<evidence type="ECO:0000313" key="1">
    <source>
        <dbReference type="EMBL" id="KAK5964422.1"/>
    </source>
</evidence>
<evidence type="ECO:0000313" key="2">
    <source>
        <dbReference type="Proteomes" id="UP001331761"/>
    </source>
</evidence>
<gene>
    <name evidence="1" type="ORF">GCK32_022608</name>
</gene>
<name>A0AAN8EYQ2_TRICO</name>
<keyword evidence="2" id="KW-1185">Reference proteome</keyword>
<protein>
    <submittedName>
        <fullName evidence="1">Uncharacterized protein</fullName>
    </submittedName>
</protein>
<feature type="non-terminal residue" evidence="1">
    <location>
        <position position="19"/>
    </location>
</feature>
<accession>A0AAN8EYQ2</accession>